<dbReference type="SUPFAM" id="SSF51419">
    <property type="entry name" value="PLP-binding barrel"/>
    <property type="match status" value="1"/>
</dbReference>
<evidence type="ECO:0000313" key="2">
    <source>
        <dbReference type="Proteomes" id="UP000199017"/>
    </source>
</evidence>
<proteinExistence type="predicted"/>
<name>A0A1G8J8D9_9BACI</name>
<dbReference type="PANTHER" id="PTHR28004">
    <property type="entry name" value="ZGC:162816-RELATED"/>
    <property type="match status" value="1"/>
</dbReference>
<reference evidence="1 2" key="1">
    <citation type="submission" date="2016-10" db="EMBL/GenBank/DDBJ databases">
        <authorList>
            <person name="de Groot N.N."/>
        </authorList>
    </citation>
    <scope>NUCLEOTIDE SEQUENCE [LARGE SCALE GENOMIC DNA]</scope>
    <source>
        <strain evidence="2">P4B,CCM 7963,CECT 7998,DSM 25260,IBRC-M 10614,KCTC 13821</strain>
    </source>
</reference>
<dbReference type="InterPro" id="IPR029066">
    <property type="entry name" value="PLP-binding_barrel"/>
</dbReference>
<protein>
    <recommendedName>
        <fullName evidence="3">Alanine racemase</fullName>
    </recommendedName>
</protein>
<dbReference type="InterPro" id="IPR051466">
    <property type="entry name" value="D-amino_acid_metab_enzyme"/>
</dbReference>
<dbReference type="AlphaFoldDB" id="A0A1G8J8D9"/>
<dbReference type="Proteomes" id="UP000199017">
    <property type="component" value="Unassembled WGS sequence"/>
</dbReference>
<dbReference type="EMBL" id="FNDU01000006">
    <property type="protein sequence ID" value="SDI27514.1"/>
    <property type="molecule type" value="Genomic_DNA"/>
</dbReference>
<dbReference type="STRING" id="930129.SAMN05216352_10695"/>
<organism evidence="1 2">
    <name type="scientific">Alteribacillus bidgolensis</name>
    <dbReference type="NCBI Taxonomy" id="930129"/>
    <lineage>
        <taxon>Bacteria</taxon>
        <taxon>Bacillati</taxon>
        <taxon>Bacillota</taxon>
        <taxon>Bacilli</taxon>
        <taxon>Bacillales</taxon>
        <taxon>Bacillaceae</taxon>
        <taxon>Alteribacillus</taxon>
    </lineage>
</organism>
<gene>
    <name evidence="1" type="ORF">SAMN05216352_10695</name>
</gene>
<evidence type="ECO:0008006" key="3">
    <source>
        <dbReference type="Google" id="ProtNLM"/>
    </source>
</evidence>
<dbReference type="GO" id="GO:0008721">
    <property type="term" value="F:D-serine ammonia-lyase activity"/>
    <property type="evidence" value="ECO:0007669"/>
    <property type="project" value="TreeGrafter"/>
</dbReference>
<dbReference type="GO" id="GO:0036088">
    <property type="term" value="P:D-serine catabolic process"/>
    <property type="evidence" value="ECO:0007669"/>
    <property type="project" value="TreeGrafter"/>
</dbReference>
<sequence>MNMYALETPALLIDKKIMLDNLRFLQEYANKHNVNLRPHTKTYKMPKLTKLQEEIGAVGITIAKVGEDEVG</sequence>
<accession>A0A1G8J8D9</accession>
<dbReference type="Gene3D" id="3.20.20.10">
    <property type="entry name" value="Alanine racemase"/>
    <property type="match status" value="1"/>
</dbReference>
<dbReference type="PANTHER" id="PTHR28004:SF2">
    <property type="entry name" value="D-SERINE DEHYDRATASE"/>
    <property type="match status" value="1"/>
</dbReference>
<evidence type="ECO:0000313" key="1">
    <source>
        <dbReference type="EMBL" id="SDI27514.1"/>
    </source>
</evidence>
<keyword evidence="2" id="KW-1185">Reference proteome</keyword>